<dbReference type="PANTHER" id="PTHR35333">
    <property type="entry name" value="BETA-LACTAMASE"/>
    <property type="match status" value="1"/>
</dbReference>
<dbReference type="Proteomes" id="UP000063718">
    <property type="component" value="Unassembled WGS sequence"/>
</dbReference>
<name>A0A0S6UD24_NEOTH</name>
<dbReference type="GO" id="GO:0046677">
    <property type="term" value="P:response to antibiotic"/>
    <property type="evidence" value="ECO:0007669"/>
    <property type="project" value="InterPro"/>
</dbReference>
<dbReference type="InterPro" id="IPR012338">
    <property type="entry name" value="Beta-lactam/transpept-like"/>
</dbReference>
<evidence type="ECO:0000259" key="2">
    <source>
        <dbReference type="PROSITE" id="PS51782"/>
    </source>
</evidence>
<dbReference type="Pfam" id="PF01476">
    <property type="entry name" value="LysM"/>
    <property type="match status" value="1"/>
</dbReference>
<sequence length="334" mass="36073">MMFRRIKFKFLFLAGALAIIVAFPMAAWALNYQVQPGDTLWYIAQRFGTSITDLKAGNNLSSDVIYPGQNLTIPGGASPQAPDYTTLQQQIQNYLADKPGTYGIYFKDLASGQSFGINADTPLPAASTVKLPAVLFINSLVDQGVLDWQQKLTYNSATDYQGGSGILQFSVKDGDQFTLRTLTTLAITTSDNIAYNMLRNFVGKGSIANYMQSLGGQTVFPGGQNLSTARDMAIYVQAALNSANTSANGRRLLDDMANGIYNEGIPLKIPAGVTVAHKEGFVWGSPGDVGVVFGSRPFIITVLSQNVPDPDQGFANIATITRMIYDYQENLAGK</sequence>
<organism evidence="3">
    <name type="scientific">Moorella thermoacetica Y72</name>
    <dbReference type="NCBI Taxonomy" id="1325331"/>
    <lineage>
        <taxon>Bacteria</taxon>
        <taxon>Bacillati</taxon>
        <taxon>Bacillota</taxon>
        <taxon>Clostridia</taxon>
        <taxon>Neomoorellales</taxon>
        <taxon>Neomoorellaceae</taxon>
        <taxon>Neomoorella</taxon>
    </lineage>
</organism>
<dbReference type="InterPro" id="IPR000871">
    <property type="entry name" value="Beta-lactam_class-A"/>
</dbReference>
<dbReference type="SUPFAM" id="SSF54106">
    <property type="entry name" value="LysM domain"/>
    <property type="match status" value="1"/>
</dbReference>
<proteinExistence type="predicted"/>
<dbReference type="CDD" id="cd00118">
    <property type="entry name" value="LysM"/>
    <property type="match status" value="1"/>
</dbReference>
<dbReference type="SUPFAM" id="SSF56601">
    <property type="entry name" value="beta-lactamase/transpeptidase-like"/>
    <property type="match status" value="1"/>
</dbReference>
<dbReference type="GO" id="GO:0030655">
    <property type="term" value="P:beta-lactam antibiotic catabolic process"/>
    <property type="evidence" value="ECO:0007669"/>
    <property type="project" value="InterPro"/>
</dbReference>
<dbReference type="SMART" id="SM00257">
    <property type="entry name" value="LysM"/>
    <property type="match status" value="1"/>
</dbReference>
<dbReference type="PROSITE" id="PS51782">
    <property type="entry name" value="LYSM"/>
    <property type="match status" value="1"/>
</dbReference>
<dbReference type="AlphaFoldDB" id="A0A0S6UD24"/>
<dbReference type="InterPro" id="IPR036779">
    <property type="entry name" value="LysM_dom_sf"/>
</dbReference>
<accession>A0A0S6UD24</accession>
<evidence type="ECO:0000313" key="3">
    <source>
        <dbReference type="EMBL" id="GAF25264.1"/>
    </source>
</evidence>
<protein>
    <submittedName>
        <fullName evidence="3">Beta-lactamase class A</fullName>
    </submittedName>
</protein>
<keyword evidence="1" id="KW-0732">Signal</keyword>
<dbReference type="EMBL" id="DF238840">
    <property type="protein sequence ID" value="GAF25264.1"/>
    <property type="molecule type" value="Genomic_DNA"/>
</dbReference>
<dbReference type="Gene3D" id="3.40.710.10">
    <property type="entry name" value="DD-peptidase/beta-lactamase superfamily"/>
    <property type="match status" value="1"/>
</dbReference>
<feature type="chain" id="PRO_5006630535" evidence="1">
    <location>
        <begin position="30"/>
        <end position="334"/>
    </location>
</feature>
<feature type="signal peptide" evidence="1">
    <location>
        <begin position="1"/>
        <end position="29"/>
    </location>
</feature>
<dbReference type="InterPro" id="IPR045155">
    <property type="entry name" value="Beta-lactam_cat"/>
</dbReference>
<dbReference type="Pfam" id="PF13354">
    <property type="entry name" value="Beta-lactamase2"/>
    <property type="match status" value="1"/>
</dbReference>
<dbReference type="GO" id="GO:0008800">
    <property type="term" value="F:beta-lactamase activity"/>
    <property type="evidence" value="ECO:0007669"/>
    <property type="project" value="InterPro"/>
</dbReference>
<dbReference type="InterPro" id="IPR018392">
    <property type="entry name" value="LysM"/>
</dbReference>
<gene>
    <name evidence="3" type="ORF">MTY_0594</name>
</gene>
<dbReference type="Gene3D" id="3.10.350.10">
    <property type="entry name" value="LysM domain"/>
    <property type="match status" value="1"/>
</dbReference>
<feature type="domain" description="LysM" evidence="2">
    <location>
        <begin position="30"/>
        <end position="73"/>
    </location>
</feature>
<evidence type="ECO:0000256" key="1">
    <source>
        <dbReference type="SAM" id="SignalP"/>
    </source>
</evidence>
<dbReference type="PANTHER" id="PTHR35333:SF3">
    <property type="entry name" value="BETA-LACTAMASE-TYPE TRANSPEPTIDASE FOLD CONTAINING PROTEIN"/>
    <property type="match status" value="1"/>
</dbReference>
<reference evidence="3" key="1">
    <citation type="journal article" date="2014" name="Gene">
        <title>Genome-guided analysis of transformation efficiency and carbon dioxide assimilation by Moorella thermoacetica Y72.</title>
        <authorList>
            <person name="Tsukahara K."/>
            <person name="Kita A."/>
            <person name="Nakashimada Y."/>
            <person name="Hoshino T."/>
            <person name="Murakami K."/>
        </authorList>
    </citation>
    <scope>NUCLEOTIDE SEQUENCE [LARGE SCALE GENOMIC DNA]</scope>
    <source>
        <strain evidence="3">Y72</strain>
    </source>
</reference>